<dbReference type="Proteomes" id="UP000823775">
    <property type="component" value="Unassembled WGS sequence"/>
</dbReference>
<evidence type="ECO:0000256" key="2">
    <source>
        <dbReference type="ARBA" id="ARBA00023136"/>
    </source>
</evidence>
<feature type="compositionally biased region" description="Polar residues" evidence="3">
    <location>
        <begin position="88"/>
        <end position="98"/>
    </location>
</feature>
<feature type="region of interest" description="Disordered" evidence="3">
    <location>
        <begin position="79"/>
        <end position="180"/>
    </location>
</feature>
<feature type="transmembrane region" description="Helical" evidence="4">
    <location>
        <begin position="49"/>
        <end position="68"/>
    </location>
</feature>
<comment type="subcellular location">
    <subcellularLocation>
        <location evidence="1">Membrane</location>
    </subcellularLocation>
</comment>
<dbReference type="PANTHER" id="PTHR31234:SF2">
    <property type="entry name" value="OS05G0199100 PROTEIN"/>
    <property type="match status" value="1"/>
</dbReference>
<evidence type="ECO:0000256" key="3">
    <source>
        <dbReference type="SAM" id="MobiDB-lite"/>
    </source>
</evidence>
<feature type="compositionally biased region" description="Basic residues" evidence="3">
    <location>
        <begin position="164"/>
        <end position="175"/>
    </location>
</feature>
<dbReference type="PANTHER" id="PTHR31234">
    <property type="entry name" value="LATE EMBRYOGENESIS ABUNDANT (LEA) HYDROXYPROLINE-RICH GLYCOPROTEIN FAMILY"/>
    <property type="match status" value="1"/>
</dbReference>
<sequence length="396" mass="44272">MPFSPSINCILTQYLAYKTNKQTRTNVGVGLGLFYYYSLHFLRVSDQPSLDLLISIFSTYSSFSLLFLKKLRSVNKMSSTHHAKTDSEVTSLAPSSPNRPVYYVQSPSRDSHDGEKTTNSFHSTPILSPMGSPGRQSRDSSSTRYSGSLKPGSQKSSNGSRSNSGRHHHHRHRKGDKQQWKEFDAIEEEGLLDDDAYSKGVPRRCYFLAFVVGFFLLFTFFSLILWGASRNQKPVVTMKSIKFNEFGVQAGMDFSGVATEMVSMNSTVKLIFRNTGTFFGVHVTSTPLVLSFSQLTVATGTMHKFYQRRKSQRTVTVTLIGSKIPLYGGGVDLSSQEGKPVAPVSLTLDFTVRARAYVLGRVVKPKFYKKVQCSVVMDPKKMNVPISLKPKFCTYV</sequence>
<keyword evidence="4" id="KW-0812">Transmembrane</keyword>
<keyword evidence="2 4" id="KW-0472">Membrane</keyword>
<protein>
    <recommendedName>
        <fullName evidence="7">Late embryogenesis abundant protein LEA-2 subgroup domain-containing protein</fullName>
    </recommendedName>
</protein>
<name>A0ABS8S4J6_DATST</name>
<keyword evidence="6" id="KW-1185">Reference proteome</keyword>
<dbReference type="InterPro" id="IPR044839">
    <property type="entry name" value="NDR1-like"/>
</dbReference>
<evidence type="ECO:0000313" key="5">
    <source>
        <dbReference type="EMBL" id="MCD7453170.1"/>
    </source>
</evidence>
<reference evidence="5 6" key="1">
    <citation type="journal article" date="2021" name="BMC Genomics">
        <title>Datura genome reveals duplications of psychoactive alkaloid biosynthetic genes and high mutation rate following tissue culture.</title>
        <authorList>
            <person name="Rajewski A."/>
            <person name="Carter-House D."/>
            <person name="Stajich J."/>
            <person name="Litt A."/>
        </authorList>
    </citation>
    <scope>NUCLEOTIDE SEQUENCE [LARGE SCALE GENOMIC DNA]</scope>
    <source>
        <strain evidence="5">AR-01</strain>
    </source>
</reference>
<evidence type="ECO:0000256" key="1">
    <source>
        <dbReference type="ARBA" id="ARBA00004370"/>
    </source>
</evidence>
<feature type="transmembrane region" description="Helical" evidence="4">
    <location>
        <begin position="206"/>
        <end position="228"/>
    </location>
</feature>
<keyword evidence="4" id="KW-1133">Transmembrane helix</keyword>
<dbReference type="EMBL" id="JACEIK010000241">
    <property type="protein sequence ID" value="MCD7453170.1"/>
    <property type="molecule type" value="Genomic_DNA"/>
</dbReference>
<gene>
    <name evidence="5" type="ORF">HAX54_019913</name>
</gene>
<comment type="caution">
    <text evidence="5">The sequence shown here is derived from an EMBL/GenBank/DDBJ whole genome shotgun (WGS) entry which is preliminary data.</text>
</comment>
<evidence type="ECO:0008006" key="7">
    <source>
        <dbReference type="Google" id="ProtNLM"/>
    </source>
</evidence>
<evidence type="ECO:0000313" key="6">
    <source>
        <dbReference type="Proteomes" id="UP000823775"/>
    </source>
</evidence>
<evidence type="ECO:0000256" key="4">
    <source>
        <dbReference type="SAM" id="Phobius"/>
    </source>
</evidence>
<accession>A0ABS8S4J6</accession>
<feature type="compositionally biased region" description="Low complexity" evidence="3">
    <location>
        <begin position="139"/>
        <end position="148"/>
    </location>
</feature>
<organism evidence="5 6">
    <name type="scientific">Datura stramonium</name>
    <name type="common">Jimsonweed</name>
    <name type="synonym">Common thornapple</name>
    <dbReference type="NCBI Taxonomy" id="4076"/>
    <lineage>
        <taxon>Eukaryota</taxon>
        <taxon>Viridiplantae</taxon>
        <taxon>Streptophyta</taxon>
        <taxon>Embryophyta</taxon>
        <taxon>Tracheophyta</taxon>
        <taxon>Spermatophyta</taxon>
        <taxon>Magnoliopsida</taxon>
        <taxon>eudicotyledons</taxon>
        <taxon>Gunneridae</taxon>
        <taxon>Pentapetalae</taxon>
        <taxon>asterids</taxon>
        <taxon>lamiids</taxon>
        <taxon>Solanales</taxon>
        <taxon>Solanaceae</taxon>
        <taxon>Solanoideae</taxon>
        <taxon>Datureae</taxon>
        <taxon>Datura</taxon>
    </lineage>
</organism>
<proteinExistence type="predicted"/>
<feature type="compositionally biased region" description="Polar residues" evidence="3">
    <location>
        <begin position="117"/>
        <end position="126"/>
    </location>
</feature>